<organism evidence="2 3">
    <name type="scientific">Cryobacterium arcticum</name>
    <dbReference type="NCBI Taxonomy" id="670052"/>
    <lineage>
        <taxon>Bacteria</taxon>
        <taxon>Bacillati</taxon>
        <taxon>Actinomycetota</taxon>
        <taxon>Actinomycetes</taxon>
        <taxon>Micrococcales</taxon>
        <taxon>Microbacteriaceae</taxon>
        <taxon>Cryobacterium</taxon>
    </lineage>
</organism>
<protein>
    <recommendedName>
        <fullName evidence="4">Integral membrane protein</fullName>
    </recommendedName>
</protein>
<name>A0A317ZTZ9_9MICO</name>
<feature type="transmembrane region" description="Helical" evidence="1">
    <location>
        <begin position="154"/>
        <end position="174"/>
    </location>
</feature>
<feature type="transmembrane region" description="Helical" evidence="1">
    <location>
        <begin position="16"/>
        <end position="37"/>
    </location>
</feature>
<evidence type="ECO:0008006" key="4">
    <source>
        <dbReference type="Google" id="ProtNLM"/>
    </source>
</evidence>
<proteinExistence type="predicted"/>
<dbReference type="OrthoDB" id="5112500at2"/>
<feature type="transmembrane region" description="Helical" evidence="1">
    <location>
        <begin position="213"/>
        <end position="236"/>
    </location>
</feature>
<keyword evidence="1" id="KW-0812">Transmembrane</keyword>
<evidence type="ECO:0000256" key="1">
    <source>
        <dbReference type="SAM" id="Phobius"/>
    </source>
</evidence>
<dbReference type="RefSeq" id="WP_110126110.1">
    <property type="nucleotide sequence ID" value="NZ_QHLY01000007.1"/>
</dbReference>
<dbReference type="Proteomes" id="UP000246722">
    <property type="component" value="Unassembled WGS sequence"/>
</dbReference>
<feature type="transmembrane region" description="Helical" evidence="1">
    <location>
        <begin position="98"/>
        <end position="120"/>
    </location>
</feature>
<sequence length="244" mass="25026">MSDAGTTPAKPGTQRVGPAAATAAVVFTVAGVAGFLLETTARTAGFDDGDNPAQSVALFAVNPTPYSLSGLALAVAALALLLLVLAVREAVLRRVRPLYAAFVTALGLISAALLFLAGVIRLQAPGTVTHITSLDREWGLAAYLAVQMSGTQGALSAAIFACAFWVVGLCVLAGRALPVTVRLLGALPALALLLPLVALLGRVARLPAFDALYPAYLVAIFVGLPLFMLALGVTLLRMRNQPVG</sequence>
<feature type="transmembrane region" description="Helical" evidence="1">
    <location>
        <begin position="66"/>
        <end position="86"/>
    </location>
</feature>
<keyword evidence="1" id="KW-1133">Transmembrane helix</keyword>
<reference evidence="2 3" key="1">
    <citation type="submission" date="2018-05" db="EMBL/GenBank/DDBJ databases">
        <title>Genetic diversity of glacier-inhabiting Cryobacterium bacteria in China and description of Cryobacterium mengkeensis sp. nov. and Arthrobacter glacialis sp. nov.</title>
        <authorList>
            <person name="Liu Q."/>
            <person name="Xin Y.-H."/>
        </authorList>
    </citation>
    <scope>NUCLEOTIDE SEQUENCE [LARGE SCALE GENOMIC DNA]</scope>
    <source>
        <strain evidence="2 3">SK-1</strain>
    </source>
</reference>
<dbReference type="AlphaFoldDB" id="A0A317ZTZ9"/>
<comment type="caution">
    <text evidence="2">The sequence shown here is derived from an EMBL/GenBank/DDBJ whole genome shotgun (WGS) entry which is preliminary data.</text>
</comment>
<evidence type="ECO:0000313" key="3">
    <source>
        <dbReference type="Proteomes" id="UP000246722"/>
    </source>
</evidence>
<dbReference type="EMBL" id="QHLY01000007">
    <property type="protein sequence ID" value="PXA70729.1"/>
    <property type="molecule type" value="Genomic_DNA"/>
</dbReference>
<keyword evidence="1" id="KW-0472">Membrane</keyword>
<feature type="transmembrane region" description="Helical" evidence="1">
    <location>
        <begin position="181"/>
        <end position="201"/>
    </location>
</feature>
<accession>A0A317ZTZ9</accession>
<gene>
    <name evidence="2" type="ORF">CTB96_06555</name>
</gene>
<keyword evidence="3" id="KW-1185">Reference proteome</keyword>
<evidence type="ECO:0000313" key="2">
    <source>
        <dbReference type="EMBL" id="PXA70729.1"/>
    </source>
</evidence>